<dbReference type="PROSITE" id="PS00455">
    <property type="entry name" value="AMP_BINDING"/>
    <property type="match status" value="1"/>
</dbReference>
<feature type="domain" description="AMP-binding enzyme C-terminal" evidence="4">
    <location>
        <begin position="444"/>
        <end position="519"/>
    </location>
</feature>
<accession>A0A6I4MHN4</accession>
<name>A0A6I4MHN4_9ACTN</name>
<evidence type="ECO:0000313" key="5">
    <source>
        <dbReference type="EMBL" id="MWA03191.1"/>
    </source>
</evidence>
<evidence type="ECO:0000313" key="6">
    <source>
        <dbReference type="Proteomes" id="UP000462055"/>
    </source>
</evidence>
<dbReference type="GO" id="GO:0006631">
    <property type="term" value="P:fatty acid metabolic process"/>
    <property type="evidence" value="ECO:0007669"/>
    <property type="project" value="TreeGrafter"/>
</dbReference>
<dbReference type="FunFam" id="3.30.300.30:FF:000008">
    <property type="entry name" value="2,3-dihydroxybenzoate-AMP ligase"/>
    <property type="match status" value="1"/>
</dbReference>
<dbReference type="Gene3D" id="3.30.300.30">
    <property type="match status" value="1"/>
</dbReference>
<dbReference type="InterPro" id="IPR042099">
    <property type="entry name" value="ANL_N_sf"/>
</dbReference>
<keyword evidence="6" id="KW-1185">Reference proteome</keyword>
<dbReference type="InterPro" id="IPR000873">
    <property type="entry name" value="AMP-dep_synth/lig_dom"/>
</dbReference>
<organism evidence="5 6">
    <name type="scientific">Actinomadura physcomitrii</name>
    <dbReference type="NCBI Taxonomy" id="2650748"/>
    <lineage>
        <taxon>Bacteria</taxon>
        <taxon>Bacillati</taxon>
        <taxon>Actinomycetota</taxon>
        <taxon>Actinomycetes</taxon>
        <taxon>Streptosporangiales</taxon>
        <taxon>Thermomonosporaceae</taxon>
        <taxon>Actinomadura</taxon>
    </lineage>
</organism>
<dbReference type="EMBL" id="WBMS02000018">
    <property type="protein sequence ID" value="MWA03191.1"/>
    <property type="molecule type" value="Genomic_DNA"/>
</dbReference>
<comment type="similarity">
    <text evidence="1">Belongs to the ATP-dependent AMP-binding enzyme family.</text>
</comment>
<dbReference type="AlphaFoldDB" id="A0A6I4MHN4"/>
<dbReference type="InterPro" id="IPR025110">
    <property type="entry name" value="AMP-bd_C"/>
</dbReference>
<keyword evidence="2" id="KW-0436">Ligase</keyword>
<dbReference type="PANTHER" id="PTHR43201:SF32">
    <property type="entry name" value="2-SUCCINYLBENZOATE--COA LIGASE, CHLOROPLASTIC_PEROXISOMAL"/>
    <property type="match status" value="1"/>
</dbReference>
<protein>
    <submittedName>
        <fullName evidence="5">AMP-binding protein</fullName>
    </submittedName>
</protein>
<feature type="domain" description="AMP-dependent synthetase/ligase" evidence="3">
    <location>
        <begin position="26"/>
        <end position="393"/>
    </location>
</feature>
<evidence type="ECO:0000259" key="4">
    <source>
        <dbReference type="Pfam" id="PF13193"/>
    </source>
</evidence>
<evidence type="ECO:0000256" key="1">
    <source>
        <dbReference type="ARBA" id="ARBA00006432"/>
    </source>
</evidence>
<proteinExistence type="inferred from homology"/>
<reference evidence="5" key="1">
    <citation type="submission" date="2019-12" db="EMBL/GenBank/DDBJ databases">
        <title>Actinomadura physcomitrii sp. nov., a novel actinomycete isolated from moss [Physcomitrium sphaericum (Ludw) Fuernr].</title>
        <authorList>
            <person name="Zhuang X."/>
        </authorList>
    </citation>
    <scope>NUCLEOTIDE SEQUENCE [LARGE SCALE GENOMIC DNA]</scope>
    <source>
        <strain evidence="5">LD22</strain>
    </source>
</reference>
<dbReference type="SUPFAM" id="SSF56801">
    <property type="entry name" value="Acetyl-CoA synthetase-like"/>
    <property type="match status" value="1"/>
</dbReference>
<evidence type="ECO:0000256" key="2">
    <source>
        <dbReference type="ARBA" id="ARBA00022598"/>
    </source>
</evidence>
<dbReference type="InterPro" id="IPR020845">
    <property type="entry name" value="AMP-binding_CS"/>
</dbReference>
<dbReference type="Pfam" id="PF13193">
    <property type="entry name" value="AMP-binding_C"/>
    <property type="match status" value="1"/>
</dbReference>
<dbReference type="PANTHER" id="PTHR43201">
    <property type="entry name" value="ACYL-COA SYNTHETASE"/>
    <property type="match status" value="1"/>
</dbReference>
<dbReference type="Gene3D" id="3.40.50.12780">
    <property type="entry name" value="N-terminal domain of ligase-like"/>
    <property type="match status" value="1"/>
</dbReference>
<dbReference type="Pfam" id="PF00501">
    <property type="entry name" value="AMP-binding"/>
    <property type="match status" value="1"/>
</dbReference>
<comment type="caution">
    <text evidence="5">The sequence shown here is derived from an EMBL/GenBank/DDBJ whole genome shotgun (WGS) entry which is preliminary data.</text>
</comment>
<evidence type="ECO:0000259" key="3">
    <source>
        <dbReference type="Pfam" id="PF00501"/>
    </source>
</evidence>
<gene>
    <name evidence="5" type="ORF">F8568_022995</name>
</gene>
<dbReference type="InterPro" id="IPR045851">
    <property type="entry name" value="AMP-bd_C_sf"/>
</dbReference>
<dbReference type="GO" id="GO:0031956">
    <property type="term" value="F:medium-chain fatty acid-CoA ligase activity"/>
    <property type="evidence" value="ECO:0007669"/>
    <property type="project" value="TreeGrafter"/>
</dbReference>
<sequence>METAMPDPLVTSRDGHRPGSILGPVEHHVAVRPDAVALIDGARRRTFAELRRGWLRSAAAIAGSGLDVGDRIAVLDWNSIEVVELLLACAHSGTVLVPMNARLTVAEHAQVLRSARPRLVIAHRDLARTAREAVAAAGLSGVAVMTTGGDDGARDAGQDTYEGWRERAEESVAPRDHHIFCITYTSGSTGKPKGVMIRHEAVTTFLPAASGVWGFDERSVGLVPLPLFHVGAISWMLSSTINGGSAVLLRRPDADEIMDAVERFGGTHINVVPAVLQGMLQSHRARPRDCSTLRTVTCGGAPVPEAFLRAAFSEFGCRVIAFYGLTEAGGGVSHQELLPEYLDGRNAERLLSSGRAIEGITVQIRDLGTAAPVPAGVEGEIVVRTPGLMAGYWDDPDLTARTIDSGCWLRTGDIGYMDAEGYLFLRGRLKDVIISGGENIHAAELENVILRHPGVREACVVARPHERWGETPVAVVVCDESADVAPAAVIAWCREHLAGYKCPTQAVVVPEIPRTATGKYAKNVIRRSMEKYGPDELHLHL</sequence>
<dbReference type="Proteomes" id="UP000462055">
    <property type="component" value="Unassembled WGS sequence"/>
</dbReference>